<organism evidence="1 2">
    <name type="scientific">Ficus carica</name>
    <name type="common">Common fig</name>
    <dbReference type="NCBI Taxonomy" id="3494"/>
    <lineage>
        <taxon>Eukaryota</taxon>
        <taxon>Viridiplantae</taxon>
        <taxon>Streptophyta</taxon>
        <taxon>Embryophyta</taxon>
        <taxon>Tracheophyta</taxon>
        <taxon>Spermatophyta</taxon>
        <taxon>Magnoliopsida</taxon>
        <taxon>eudicotyledons</taxon>
        <taxon>Gunneridae</taxon>
        <taxon>Pentapetalae</taxon>
        <taxon>rosids</taxon>
        <taxon>fabids</taxon>
        <taxon>Rosales</taxon>
        <taxon>Moraceae</taxon>
        <taxon>Ficeae</taxon>
        <taxon>Ficus</taxon>
    </lineage>
</organism>
<protein>
    <submittedName>
        <fullName evidence="1">Uncharacterized protein</fullName>
    </submittedName>
</protein>
<proteinExistence type="predicted"/>
<sequence length="63" mass="6993">MLKSARADLPAVGTKVAEEFRRSAGDTCEVCTEFSSEEKGQKVSERREIMENLEVLSTRVSSI</sequence>
<dbReference type="AlphaFoldDB" id="A0AA87ZJ50"/>
<keyword evidence="2" id="KW-1185">Reference proteome</keyword>
<evidence type="ECO:0000313" key="2">
    <source>
        <dbReference type="Proteomes" id="UP001187192"/>
    </source>
</evidence>
<evidence type="ECO:0000313" key="1">
    <source>
        <dbReference type="EMBL" id="GMN37979.1"/>
    </source>
</evidence>
<accession>A0AA87ZJ50</accession>
<name>A0AA87ZJ50_FICCA</name>
<reference evidence="1" key="1">
    <citation type="submission" date="2023-07" db="EMBL/GenBank/DDBJ databases">
        <title>draft genome sequence of fig (Ficus carica).</title>
        <authorList>
            <person name="Takahashi T."/>
            <person name="Nishimura K."/>
        </authorList>
    </citation>
    <scope>NUCLEOTIDE SEQUENCE</scope>
</reference>
<dbReference type="Gramene" id="FCD_00009400-RA">
    <property type="protein sequence ID" value="FCD_00009400-RA:cds"/>
    <property type="gene ID" value="FCD_00009400"/>
</dbReference>
<dbReference type="EMBL" id="BTGU01000007">
    <property type="protein sequence ID" value="GMN37979.1"/>
    <property type="molecule type" value="Genomic_DNA"/>
</dbReference>
<dbReference type="Proteomes" id="UP001187192">
    <property type="component" value="Unassembled WGS sequence"/>
</dbReference>
<gene>
    <name evidence="1" type="ORF">TIFTF001_007257</name>
</gene>
<comment type="caution">
    <text evidence="1">The sequence shown here is derived from an EMBL/GenBank/DDBJ whole genome shotgun (WGS) entry which is preliminary data.</text>
</comment>